<dbReference type="InterPro" id="IPR013324">
    <property type="entry name" value="RNA_pol_sigma_r3/r4-like"/>
</dbReference>
<dbReference type="InterPro" id="IPR013325">
    <property type="entry name" value="RNA_pol_sigma_r2"/>
</dbReference>
<dbReference type="CDD" id="cd06171">
    <property type="entry name" value="Sigma70_r4"/>
    <property type="match status" value="1"/>
</dbReference>
<keyword evidence="5" id="KW-0804">Transcription</keyword>
<name>A0A9D2G019_9BACT</name>
<keyword evidence="2" id="KW-0805">Transcription regulation</keyword>
<feature type="domain" description="RNA polymerase sigma-70 region 2" evidence="7">
    <location>
        <begin position="13"/>
        <end position="75"/>
    </location>
</feature>
<evidence type="ECO:0000313" key="9">
    <source>
        <dbReference type="EMBL" id="HIZ69806.1"/>
    </source>
</evidence>
<protein>
    <submittedName>
        <fullName evidence="9">RNA polymerase sigma factor</fullName>
    </submittedName>
</protein>
<dbReference type="Gene3D" id="1.10.10.10">
    <property type="entry name" value="Winged helix-like DNA-binding domain superfamily/Winged helix DNA-binding domain"/>
    <property type="match status" value="1"/>
</dbReference>
<evidence type="ECO:0000256" key="6">
    <source>
        <dbReference type="SAM" id="MobiDB-lite"/>
    </source>
</evidence>
<dbReference type="NCBIfam" id="TIGR02937">
    <property type="entry name" value="sigma70-ECF"/>
    <property type="match status" value="1"/>
</dbReference>
<reference evidence="9" key="2">
    <citation type="submission" date="2021-04" db="EMBL/GenBank/DDBJ databases">
        <authorList>
            <person name="Gilroy R."/>
        </authorList>
    </citation>
    <scope>NUCLEOTIDE SEQUENCE</scope>
    <source>
        <strain evidence="9">ChiHecec3B27-8219</strain>
    </source>
</reference>
<dbReference type="SUPFAM" id="SSF88659">
    <property type="entry name" value="Sigma3 and sigma4 domains of RNA polymerase sigma factors"/>
    <property type="match status" value="1"/>
</dbReference>
<evidence type="ECO:0000256" key="3">
    <source>
        <dbReference type="ARBA" id="ARBA00023082"/>
    </source>
</evidence>
<dbReference type="Pfam" id="PF08281">
    <property type="entry name" value="Sigma70_r4_2"/>
    <property type="match status" value="1"/>
</dbReference>
<proteinExistence type="inferred from homology"/>
<evidence type="ECO:0000256" key="5">
    <source>
        <dbReference type="ARBA" id="ARBA00023163"/>
    </source>
</evidence>
<comment type="similarity">
    <text evidence="1">Belongs to the sigma-70 factor family. ECF subfamily.</text>
</comment>
<sequence length="170" mass="20171">MKIVSFRNDVMPLKDKLFRLALRVTLQRAEAEDIVQEALIKVWNNRDRWAEIESMEAYCFRITRNLALDYLKRKGSDNDSLSEEKQERPDKSSDPYEQMNQKDRLALVRKIIDGLPERQRSCIQLRDIEGKPYKEIAQILNITEEQVKVTIFRARQTIKAKYQTFDEYGL</sequence>
<dbReference type="Proteomes" id="UP000824055">
    <property type="component" value="Unassembled WGS sequence"/>
</dbReference>
<evidence type="ECO:0000313" key="10">
    <source>
        <dbReference type="Proteomes" id="UP000824055"/>
    </source>
</evidence>
<comment type="caution">
    <text evidence="9">The sequence shown here is derived from an EMBL/GenBank/DDBJ whole genome shotgun (WGS) entry which is preliminary data.</text>
</comment>
<organism evidence="9 10">
    <name type="scientific">Candidatus Prevotella avicola</name>
    <dbReference type="NCBI Taxonomy" id="2838738"/>
    <lineage>
        <taxon>Bacteria</taxon>
        <taxon>Pseudomonadati</taxon>
        <taxon>Bacteroidota</taxon>
        <taxon>Bacteroidia</taxon>
        <taxon>Bacteroidales</taxon>
        <taxon>Prevotellaceae</taxon>
        <taxon>Prevotella</taxon>
    </lineage>
</organism>
<keyword evidence="4" id="KW-0238">DNA-binding</keyword>
<evidence type="ECO:0000259" key="8">
    <source>
        <dbReference type="Pfam" id="PF08281"/>
    </source>
</evidence>
<evidence type="ECO:0000256" key="1">
    <source>
        <dbReference type="ARBA" id="ARBA00010641"/>
    </source>
</evidence>
<feature type="domain" description="RNA polymerase sigma factor 70 region 4 type 2" evidence="8">
    <location>
        <begin position="107"/>
        <end position="157"/>
    </location>
</feature>
<dbReference type="PANTHER" id="PTHR43133:SF8">
    <property type="entry name" value="RNA POLYMERASE SIGMA FACTOR HI_1459-RELATED"/>
    <property type="match status" value="1"/>
</dbReference>
<dbReference type="InterPro" id="IPR014284">
    <property type="entry name" value="RNA_pol_sigma-70_dom"/>
</dbReference>
<accession>A0A9D2G019</accession>
<keyword evidence="3" id="KW-0731">Sigma factor</keyword>
<evidence type="ECO:0000256" key="2">
    <source>
        <dbReference type="ARBA" id="ARBA00023015"/>
    </source>
</evidence>
<feature type="region of interest" description="Disordered" evidence="6">
    <location>
        <begin position="75"/>
        <end position="99"/>
    </location>
</feature>
<reference evidence="9" key="1">
    <citation type="journal article" date="2021" name="PeerJ">
        <title>Extensive microbial diversity within the chicken gut microbiome revealed by metagenomics and culture.</title>
        <authorList>
            <person name="Gilroy R."/>
            <person name="Ravi A."/>
            <person name="Getino M."/>
            <person name="Pursley I."/>
            <person name="Horton D.L."/>
            <person name="Alikhan N.F."/>
            <person name="Baker D."/>
            <person name="Gharbi K."/>
            <person name="Hall N."/>
            <person name="Watson M."/>
            <person name="Adriaenssens E.M."/>
            <person name="Foster-Nyarko E."/>
            <person name="Jarju S."/>
            <person name="Secka A."/>
            <person name="Antonio M."/>
            <person name="Oren A."/>
            <person name="Chaudhuri R.R."/>
            <person name="La Ragione R."/>
            <person name="Hildebrand F."/>
            <person name="Pallen M.J."/>
        </authorList>
    </citation>
    <scope>NUCLEOTIDE SEQUENCE</scope>
    <source>
        <strain evidence="9">ChiHecec3B27-8219</strain>
    </source>
</reference>
<dbReference type="EMBL" id="DXBE01000058">
    <property type="protein sequence ID" value="HIZ69806.1"/>
    <property type="molecule type" value="Genomic_DNA"/>
</dbReference>
<dbReference type="SUPFAM" id="SSF88946">
    <property type="entry name" value="Sigma2 domain of RNA polymerase sigma factors"/>
    <property type="match status" value="1"/>
</dbReference>
<evidence type="ECO:0000256" key="4">
    <source>
        <dbReference type="ARBA" id="ARBA00023125"/>
    </source>
</evidence>
<evidence type="ECO:0000259" key="7">
    <source>
        <dbReference type="Pfam" id="PF04542"/>
    </source>
</evidence>
<dbReference type="GO" id="GO:0003677">
    <property type="term" value="F:DNA binding"/>
    <property type="evidence" value="ECO:0007669"/>
    <property type="project" value="UniProtKB-KW"/>
</dbReference>
<dbReference type="GO" id="GO:0006352">
    <property type="term" value="P:DNA-templated transcription initiation"/>
    <property type="evidence" value="ECO:0007669"/>
    <property type="project" value="InterPro"/>
</dbReference>
<dbReference type="InterPro" id="IPR007627">
    <property type="entry name" value="RNA_pol_sigma70_r2"/>
</dbReference>
<dbReference type="GO" id="GO:0016987">
    <property type="term" value="F:sigma factor activity"/>
    <property type="evidence" value="ECO:0007669"/>
    <property type="project" value="UniProtKB-KW"/>
</dbReference>
<dbReference type="AlphaFoldDB" id="A0A9D2G019"/>
<dbReference type="PANTHER" id="PTHR43133">
    <property type="entry name" value="RNA POLYMERASE ECF-TYPE SIGMA FACTO"/>
    <property type="match status" value="1"/>
</dbReference>
<dbReference type="Pfam" id="PF04542">
    <property type="entry name" value="Sigma70_r2"/>
    <property type="match status" value="1"/>
</dbReference>
<gene>
    <name evidence="9" type="ORF">H9966_08010</name>
</gene>
<dbReference type="InterPro" id="IPR013249">
    <property type="entry name" value="RNA_pol_sigma70_r4_t2"/>
</dbReference>
<dbReference type="InterPro" id="IPR039425">
    <property type="entry name" value="RNA_pol_sigma-70-like"/>
</dbReference>
<dbReference type="InterPro" id="IPR036388">
    <property type="entry name" value="WH-like_DNA-bd_sf"/>
</dbReference>
<dbReference type="Gene3D" id="1.10.1740.10">
    <property type="match status" value="1"/>
</dbReference>